<gene>
    <name evidence="1" type="ORF">P689_122246</name>
</gene>
<reference evidence="1 2" key="1">
    <citation type="journal article" date="2014" name="G3 (Bethesda)">
        <title>Genome sequence of Candidatus Riesia pediculischaeffi, endosymbiont of chimpanzee lice, and genomic comparison of recently acquired endosymbionts from human and chimpanzee lice.</title>
        <authorList>
            <person name="Boyd B.M."/>
            <person name="Allen J.M."/>
            <person name="de Crecy-Lagard V."/>
            <person name="Reed D.L."/>
        </authorList>
    </citation>
    <scope>NUCLEOTIDE SEQUENCE [LARGE SCALE GENOMIC DNA]</scope>
    <source>
        <strain evidence="1 2">PTSU</strain>
    </source>
</reference>
<dbReference type="HOGENOM" id="CLU_3165924_0_0_6"/>
<evidence type="ECO:0000313" key="1">
    <source>
        <dbReference type="EMBL" id="KIE63764.1"/>
    </source>
</evidence>
<dbReference type="Proteomes" id="UP000054529">
    <property type="component" value="Unassembled WGS sequence"/>
</dbReference>
<dbReference type="AlphaFoldDB" id="A0A0C1V5R8"/>
<accession>A0A0C1V5R8</accession>
<name>A0A0C1V5R8_9ENTR</name>
<protein>
    <submittedName>
        <fullName evidence="1">Uncharacterized protein</fullName>
    </submittedName>
</protein>
<proteinExistence type="predicted"/>
<organism evidence="1 2">
    <name type="scientific">Candidatus Riesia pediculischaeffi PTSU</name>
    <dbReference type="NCBI Taxonomy" id="1401651"/>
    <lineage>
        <taxon>Bacteria</taxon>
        <taxon>Pseudomonadati</taxon>
        <taxon>Pseudomonadota</taxon>
        <taxon>Gammaproteobacteria</taxon>
        <taxon>Enterobacterales</taxon>
        <taxon>Enterobacteriaceae</taxon>
        <taxon>Candidatus Riesia</taxon>
    </lineage>
</organism>
<comment type="caution">
    <text evidence="1">The sequence shown here is derived from an EMBL/GenBank/DDBJ whole genome shotgun (WGS) entry which is preliminary data.</text>
</comment>
<sequence length="47" mass="5577">MHRILFDFSVTNNLKFFEWITSFSVKSFNDGTREVSSMDSFEKYSSN</sequence>
<evidence type="ECO:0000313" key="2">
    <source>
        <dbReference type="Proteomes" id="UP000054529"/>
    </source>
</evidence>
<dbReference type="EMBL" id="AWXV01000004">
    <property type="protein sequence ID" value="KIE63764.1"/>
    <property type="molecule type" value="Genomic_DNA"/>
</dbReference>